<dbReference type="AlphaFoldDB" id="A0AA88E2K1"/>
<sequence>MESSSSSATIAFVFKNRFFGRNEVLAIHIHGHKIENIVVVIMQIYDVLTVVLKLGS</sequence>
<gene>
    <name evidence="1" type="ORF">TIFTF001_035792</name>
</gene>
<name>A0AA88E2K1_FICCA</name>
<proteinExistence type="predicted"/>
<dbReference type="Gramene" id="FCD_00030471-RA">
    <property type="protein sequence ID" value="FCD_00030471-RA:cds"/>
    <property type="gene ID" value="FCD_00030471"/>
</dbReference>
<protein>
    <submittedName>
        <fullName evidence="1">Uncharacterized protein</fullName>
    </submittedName>
</protein>
<accession>A0AA88E2K1</accession>
<evidence type="ECO:0000313" key="1">
    <source>
        <dbReference type="EMBL" id="GMN66714.1"/>
    </source>
</evidence>
<reference evidence="1" key="1">
    <citation type="submission" date="2023-07" db="EMBL/GenBank/DDBJ databases">
        <title>draft genome sequence of fig (Ficus carica).</title>
        <authorList>
            <person name="Takahashi T."/>
            <person name="Nishimura K."/>
        </authorList>
    </citation>
    <scope>NUCLEOTIDE SEQUENCE</scope>
</reference>
<dbReference type="EMBL" id="BTGU01000356">
    <property type="protein sequence ID" value="GMN66714.1"/>
    <property type="molecule type" value="Genomic_DNA"/>
</dbReference>
<organism evidence="1 2">
    <name type="scientific">Ficus carica</name>
    <name type="common">Common fig</name>
    <dbReference type="NCBI Taxonomy" id="3494"/>
    <lineage>
        <taxon>Eukaryota</taxon>
        <taxon>Viridiplantae</taxon>
        <taxon>Streptophyta</taxon>
        <taxon>Embryophyta</taxon>
        <taxon>Tracheophyta</taxon>
        <taxon>Spermatophyta</taxon>
        <taxon>Magnoliopsida</taxon>
        <taxon>eudicotyledons</taxon>
        <taxon>Gunneridae</taxon>
        <taxon>Pentapetalae</taxon>
        <taxon>rosids</taxon>
        <taxon>fabids</taxon>
        <taxon>Rosales</taxon>
        <taxon>Moraceae</taxon>
        <taxon>Ficeae</taxon>
        <taxon>Ficus</taxon>
    </lineage>
</organism>
<dbReference type="Proteomes" id="UP001187192">
    <property type="component" value="Unassembled WGS sequence"/>
</dbReference>
<comment type="caution">
    <text evidence="1">The sequence shown here is derived from an EMBL/GenBank/DDBJ whole genome shotgun (WGS) entry which is preliminary data.</text>
</comment>
<evidence type="ECO:0000313" key="2">
    <source>
        <dbReference type="Proteomes" id="UP001187192"/>
    </source>
</evidence>
<keyword evidence="2" id="KW-1185">Reference proteome</keyword>